<protein>
    <recommendedName>
        <fullName evidence="5">Peptidase C14 caspase domain-containing protein</fullName>
    </recommendedName>
</protein>
<organism evidence="6 7">
    <name type="scientific">Falsiroseomonas selenitidurans</name>
    <dbReference type="NCBI Taxonomy" id="2716335"/>
    <lineage>
        <taxon>Bacteria</taxon>
        <taxon>Pseudomonadati</taxon>
        <taxon>Pseudomonadota</taxon>
        <taxon>Alphaproteobacteria</taxon>
        <taxon>Acetobacterales</taxon>
        <taxon>Roseomonadaceae</taxon>
        <taxon>Falsiroseomonas</taxon>
    </lineage>
</organism>
<dbReference type="EMBL" id="JAAVNE010000065">
    <property type="protein sequence ID" value="NKC34108.1"/>
    <property type="molecule type" value="Genomic_DNA"/>
</dbReference>
<dbReference type="RefSeq" id="WP_168034826.1">
    <property type="nucleotide sequence ID" value="NZ_JAAVNE010000065.1"/>
</dbReference>
<dbReference type="Pfam" id="PF00400">
    <property type="entry name" value="WD40"/>
    <property type="match status" value="1"/>
</dbReference>
<dbReference type="Proteomes" id="UP000787635">
    <property type="component" value="Unassembled WGS sequence"/>
</dbReference>
<dbReference type="SMART" id="SM00320">
    <property type="entry name" value="WD40"/>
    <property type="match status" value="4"/>
</dbReference>
<evidence type="ECO:0000259" key="5">
    <source>
        <dbReference type="Pfam" id="PF00656"/>
    </source>
</evidence>
<dbReference type="PROSITE" id="PS00678">
    <property type="entry name" value="WD_REPEATS_1"/>
    <property type="match status" value="1"/>
</dbReference>
<evidence type="ECO:0000313" key="6">
    <source>
        <dbReference type="EMBL" id="NKC34108.1"/>
    </source>
</evidence>
<dbReference type="InterPro" id="IPR015943">
    <property type="entry name" value="WD40/YVTN_repeat-like_dom_sf"/>
</dbReference>
<dbReference type="Gene3D" id="3.40.50.1460">
    <property type="match status" value="1"/>
</dbReference>
<dbReference type="InterPro" id="IPR011600">
    <property type="entry name" value="Pept_C14_caspase"/>
</dbReference>
<dbReference type="SUPFAM" id="SSF50969">
    <property type="entry name" value="YVTN repeat-like/Quinoprotein amine dehydrogenase"/>
    <property type="match status" value="1"/>
</dbReference>
<keyword evidence="7" id="KW-1185">Reference proteome</keyword>
<dbReference type="SUPFAM" id="SSF52129">
    <property type="entry name" value="Caspase-like"/>
    <property type="match status" value="1"/>
</dbReference>
<dbReference type="InterPro" id="IPR001680">
    <property type="entry name" value="WD40_rpt"/>
</dbReference>
<reference evidence="6 7" key="1">
    <citation type="submission" date="2020-03" db="EMBL/GenBank/DDBJ databases">
        <title>Roseomonas selenitidurans sp. nov. isolated from urban soil.</title>
        <authorList>
            <person name="Liu H."/>
        </authorList>
    </citation>
    <scope>NUCLEOTIDE SEQUENCE [LARGE SCALE GENOMIC DNA]</scope>
    <source>
        <strain evidence="6 7">BU-1</strain>
    </source>
</reference>
<dbReference type="PROSITE" id="PS50294">
    <property type="entry name" value="WD_REPEATS_REGION"/>
    <property type="match status" value="1"/>
</dbReference>
<sequence length="996" mass="103643">MRRAARQWLLLLLLLAQAGAARAQDPPQQPFLRVEAAAHTAPVSRLATDASGRLLASVSDDKTLRLWDLPEGRLRGVLRPPIATEAEGELYAVALTPDGRRAFVAGWTGAAWDRAFAIYLFDTGFAGAGVPEAGGGRMLARLPGLPAPVQHLAVSADGTRLAAALGGRAGVRVWNAATGAPLWEDKDFAGPARMVAFAPAGAGGGMPAGAGGDAPGGGMLAATAADGRVRLYDPAGRRLADRAPVAGGRPFGLAWSQDGGLLAVGYEDRLLVEVLAAPDLRSVFRPDVAGLAGEGLPAVTWARDGRGGVQLHAAGYARRAAAARGLATPGAARADFVIRRWADYGLGGFADLPVARDAIAHLLALPQGGLAFASAEPGWGMLAPDGSLAIAPRPPGADFRATGAGLGVSADGTRLRIALRAGGPPLVFDALAGTLGAAEGDTGFAAARTTGRLVVTDWQNANRPRLGRTPLALGAGEFARSLALLPGDAGLVLGTDNHLRLFDAQGRPLASLAVPGTVWGLALAGEMAVGALGDGTLRWWRIAGGQIEEQAALFIHAATRRWVLWTPEGLFDHAPNGGQELVGLHLNGGRAQTPEWASFQQAYRALYAPAAVRARLAGDGAPARARLAQLGELRARVGRLPQLAAGGACAVVAEACLPLATEARLPEGATALRLRLTATDRGLGLGPLDVLVNDRIALRQDASGGAMEAEVPLDPGHNRIATRLYAEDRALFAEGPVLDLRRSGMAAAQPGRLVVLAIGINRYANPALNLAFAVPDAEAIAGTLRARAGGLFRAVQVTLLRDAAASRAGILEALASLARTTRPEDTFVLYLGGHGVRTEPDQRFLFLPHDAVDTSNWPALRRQGIEDSVLVAALARIRARDGLLLLDTCHAGQLTVDQLSALGNETGRFLLAASTSVQEALDSYNDRNGVFAHAVLEALGGRAAADAEGRVSALALGEWVMRRVPQLAAEKRHQQDAVFRSASRELRSFPLAVLPR</sequence>
<dbReference type="PROSITE" id="PS50082">
    <property type="entry name" value="WD_REPEATS_2"/>
    <property type="match status" value="1"/>
</dbReference>
<evidence type="ECO:0000256" key="4">
    <source>
        <dbReference type="SAM" id="SignalP"/>
    </source>
</evidence>
<comment type="caution">
    <text evidence="6">The sequence shown here is derived from an EMBL/GenBank/DDBJ whole genome shotgun (WGS) entry which is preliminary data.</text>
</comment>
<gene>
    <name evidence="6" type="ORF">HEQ75_24845</name>
</gene>
<keyword evidence="2" id="KW-0677">Repeat</keyword>
<dbReference type="PANTHER" id="PTHR19879:SF9">
    <property type="entry name" value="TRANSCRIPTION INITIATION FACTOR TFIID SUBUNIT 5"/>
    <property type="match status" value="1"/>
</dbReference>
<dbReference type="InterPro" id="IPR019775">
    <property type="entry name" value="WD40_repeat_CS"/>
</dbReference>
<keyword evidence="4" id="KW-0732">Signal</keyword>
<evidence type="ECO:0000313" key="7">
    <source>
        <dbReference type="Proteomes" id="UP000787635"/>
    </source>
</evidence>
<feature type="domain" description="Peptidase C14 caspase" evidence="5">
    <location>
        <begin position="754"/>
        <end position="975"/>
    </location>
</feature>
<feature type="repeat" description="WD" evidence="3">
    <location>
        <begin position="36"/>
        <end position="77"/>
    </location>
</feature>
<evidence type="ECO:0000256" key="2">
    <source>
        <dbReference type="ARBA" id="ARBA00022737"/>
    </source>
</evidence>
<dbReference type="Gene3D" id="2.130.10.10">
    <property type="entry name" value="YVTN repeat-like/Quinoprotein amine dehydrogenase"/>
    <property type="match status" value="1"/>
</dbReference>
<proteinExistence type="predicted"/>
<dbReference type="InterPro" id="IPR029030">
    <property type="entry name" value="Caspase-like_dom_sf"/>
</dbReference>
<evidence type="ECO:0000256" key="1">
    <source>
        <dbReference type="ARBA" id="ARBA00022574"/>
    </source>
</evidence>
<accession>A0ABX1EBC9</accession>
<dbReference type="InterPro" id="IPR011044">
    <property type="entry name" value="Quino_amine_DH_bsu"/>
</dbReference>
<name>A0ABX1EBC9_9PROT</name>
<dbReference type="PANTHER" id="PTHR19879">
    <property type="entry name" value="TRANSCRIPTION INITIATION FACTOR TFIID"/>
    <property type="match status" value="1"/>
</dbReference>
<evidence type="ECO:0000256" key="3">
    <source>
        <dbReference type="PROSITE-ProRule" id="PRU00221"/>
    </source>
</evidence>
<keyword evidence="1 3" id="KW-0853">WD repeat</keyword>
<feature type="signal peptide" evidence="4">
    <location>
        <begin position="1"/>
        <end position="23"/>
    </location>
</feature>
<feature type="chain" id="PRO_5046482528" description="Peptidase C14 caspase domain-containing protein" evidence="4">
    <location>
        <begin position="24"/>
        <end position="996"/>
    </location>
</feature>
<dbReference type="Pfam" id="PF00656">
    <property type="entry name" value="Peptidase_C14"/>
    <property type="match status" value="1"/>
</dbReference>